<name>A0ABD2ANJ9_VESMC</name>
<proteinExistence type="predicted"/>
<sequence>MTKIAYEKIKLFNAKTRYMTSACFTHREVVNLVLQAHAHNKCPYYIACNYDWRTIFKVKATKLEFEHSIKSCNAHCMFVFDKEKKRAISVFCDINHDYVSGWLAKTTMPAMGSSGLIDPSCVASSFQVPRLLSGEKTFTKLITIEKFAKLPEIFVGISENHGPVCLSGKLIEATEYASERTDCSKAHFLIEFQMNFIKN</sequence>
<protein>
    <submittedName>
        <fullName evidence="1">Uncharacterized protein</fullName>
    </submittedName>
</protein>
<dbReference type="AlphaFoldDB" id="A0ABD2ANJ9"/>
<comment type="caution">
    <text evidence="1">The sequence shown here is derived from an EMBL/GenBank/DDBJ whole genome shotgun (WGS) entry which is preliminary data.</text>
</comment>
<keyword evidence="2" id="KW-1185">Reference proteome</keyword>
<dbReference type="Proteomes" id="UP001607303">
    <property type="component" value="Unassembled WGS sequence"/>
</dbReference>
<dbReference type="EMBL" id="JAYRBN010000116">
    <property type="protein sequence ID" value="KAL2722001.1"/>
    <property type="molecule type" value="Genomic_DNA"/>
</dbReference>
<gene>
    <name evidence="1" type="ORF">V1477_020821</name>
</gene>
<accession>A0ABD2ANJ9</accession>
<evidence type="ECO:0000313" key="1">
    <source>
        <dbReference type="EMBL" id="KAL2722001.1"/>
    </source>
</evidence>
<reference evidence="1 2" key="1">
    <citation type="journal article" date="2024" name="Ann. Entomol. Soc. Am.">
        <title>Genomic analyses of the southern and eastern yellowjacket wasps (Hymenoptera: Vespidae) reveal evolutionary signatures of social life.</title>
        <authorList>
            <person name="Catto M.A."/>
            <person name="Caine P.B."/>
            <person name="Orr S.E."/>
            <person name="Hunt B.G."/>
            <person name="Goodisman M.A.D."/>
        </authorList>
    </citation>
    <scope>NUCLEOTIDE SEQUENCE [LARGE SCALE GENOMIC DNA]</scope>
    <source>
        <strain evidence="1">232</strain>
        <tissue evidence="1">Head and thorax</tissue>
    </source>
</reference>
<organism evidence="1 2">
    <name type="scientific">Vespula maculifrons</name>
    <name type="common">Eastern yellow jacket</name>
    <name type="synonym">Wasp</name>
    <dbReference type="NCBI Taxonomy" id="7453"/>
    <lineage>
        <taxon>Eukaryota</taxon>
        <taxon>Metazoa</taxon>
        <taxon>Ecdysozoa</taxon>
        <taxon>Arthropoda</taxon>
        <taxon>Hexapoda</taxon>
        <taxon>Insecta</taxon>
        <taxon>Pterygota</taxon>
        <taxon>Neoptera</taxon>
        <taxon>Endopterygota</taxon>
        <taxon>Hymenoptera</taxon>
        <taxon>Apocrita</taxon>
        <taxon>Aculeata</taxon>
        <taxon>Vespoidea</taxon>
        <taxon>Vespidae</taxon>
        <taxon>Vespinae</taxon>
        <taxon>Vespula</taxon>
    </lineage>
</organism>
<evidence type="ECO:0000313" key="2">
    <source>
        <dbReference type="Proteomes" id="UP001607303"/>
    </source>
</evidence>